<reference evidence="1" key="1">
    <citation type="submission" date="2024-01" db="EMBL/GenBank/DDBJ databases">
        <title>The diversity of rhizobia nodulating Mimosa spp. in eleven states of Brazil covering several biomes is determined by host plant, location, and edaphic factors.</title>
        <authorList>
            <person name="Rouws L."/>
            <person name="Barauna A."/>
            <person name="Beukes C."/>
            <person name="De Faria S.M."/>
            <person name="Gross E."/>
            <person name="Dos Reis Junior F.B."/>
            <person name="Simon M."/>
            <person name="Maluk M."/>
            <person name="Odee D.W."/>
            <person name="Kenicer G."/>
            <person name="Young J.P.W."/>
            <person name="Reis V.M."/>
            <person name="Zilli J."/>
            <person name="James E.K."/>
        </authorList>
    </citation>
    <scope>NUCLEOTIDE SEQUENCE</scope>
    <source>
        <strain evidence="1">JPY452</strain>
    </source>
</reference>
<name>A0ACC6RDI4_9BURK</name>
<organism evidence="1 2">
    <name type="scientific">Paraburkholderia unamae</name>
    <dbReference type="NCBI Taxonomy" id="219649"/>
    <lineage>
        <taxon>Bacteria</taxon>
        <taxon>Pseudomonadati</taxon>
        <taxon>Pseudomonadota</taxon>
        <taxon>Betaproteobacteria</taxon>
        <taxon>Burkholderiales</taxon>
        <taxon>Burkholderiaceae</taxon>
        <taxon>Paraburkholderia</taxon>
    </lineage>
</organism>
<gene>
    <name evidence="1" type="ORF">VSR83_05625</name>
</gene>
<comment type="caution">
    <text evidence="1">The sequence shown here is derived from an EMBL/GenBank/DDBJ whole genome shotgun (WGS) entry which is preliminary data.</text>
</comment>
<sequence length="66" mass="7945">MRQYIISSFMAFIAVPIPQMSTPPKVSLVYPSRRHVPAKTRSFVGFHVKWFHRRQRISKRDYLHFL</sequence>
<proteinExistence type="predicted"/>
<dbReference type="Proteomes" id="UP001392318">
    <property type="component" value="Unassembled WGS sequence"/>
</dbReference>
<evidence type="ECO:0000313" key="2">
    <source>
        <dbReference type="Proteomes" id="UP001392318"/>
    </source>
</evidence>
<evidence type="ECO:0000313" key="1">
    <source>
        <dbReference type="EMBL" id="MEM5399567.1"/>
    </source>
</evidence>
<protein>
    <submittedName>
        <fullName evidence="1">Uncharacterized protein</fullName>
    </submittedName>
</protein>
<accession>A0ACC6RDI4</accession>
<keyword evidence="2" id="KW-1185">Reference proteome</keyword>
<dbReference type="EMBL" id="JAYMRU010000003">
    <property type="protein sequence ID" value="MEM5399567.1"/>
    <property type="molecule type" value="Genomic_DNA"/>
</dbReference>